<comment type="similarity">
    <text evidence="2 6">Belongs to the FKBP-type PPIase family.</text>
</comment>
<keyword evidence="4 5" id="KW-0413">Isomerase</keyword>
<dbReference type="InterPro" id="IPR046357">
    <property type="entry name" value="PPIase_dom_sf"/>
</dbReference>
<keyword evidence="7" id="KW-0732">Signal</keyword>
<evidence type="ECO:0000313" key="10">
    <source>
        <dbReference type="Proteomes" id="UP000637267"/>
    </source>
</evidence>
<evidence type="ECO:0000256" key="2">
    <source>
        <dbReference type="ARBA" id="ARBA00006577"/>
    </source>
</evidence>
<dbReference type="EC" id="5.2.1.8" evidence="6"/>
<evidence type="ECO:0000256" key="7">
    <source>
        <dbReference type="SAM" id="SignalP"/>
    </source>
</evidence>
<keyword evidence="3 5" id="KW-0697">Rotamase</keyword>
<dbReference type="EMBL" id="BMLX01000005">
    <property type="protein sequence ID" value="GGP23288.1"/>
    <property type="molecule type" value="Genomic_DNA"/>
</dbReference>
<evidence type="ECO:0000256" key="3">
    <source>
        <dbReference type="ARBA" id="ARBA00023110"/>
    </source>
</evidence>
<keyword evidence="10" id="KW-1185">Reference proteome</keyword>
<dbReference type="PROSITE" id="PS50059">
    <property type="entry name" value="FKBP_PPIASE"/>
    <property type="match status" value="1"/>
</dbReference>
<evidence type="ECO:0000256" key="1">
    <source>
        <dbReference type="ARBA" id="ARBA00000971"/>
    </source>
</evidence>
<dbReference type="PANTHER" id="PTHR43811:SF19">
    <property type="entry name" value="39 KDA FK506-BINDING NUCLEAR PROTEIN"/>
    <property type="match status" value="1"/>
</dbReference>
<feature type="domain" description="PPIase FKBP-type" evidence="8">
    <location>
        <begin position="55"/>
        <end position="142"/>
    </location>
</feature>
<feature type="chain" id="PRO_5046536410" description="Peptidyl-prolyl cis-trans isomerase" evidence="7">
    <location>
        <begin position="25"/>
        <end position="143"/>
    </location>
</feature>
<sequence length="143" mass="14606">MTSAFARRTLSGLTMALTLAAAHAADKPAAATEKLPSGATITHTVVGKGAQPTANSTVTVHYKGTLQSTGAVFDSSYTRNKPLTFALGQVIPCWQQAIPKMKVGGKAHLVCPAASAYGSAGAGNVIPPNATLLFDVELLDVKG</sequence>
<feature type="signal peptide" evidence="7">
    <location>
        <begin position="1"/>
        <end position="24"/>
    </location>
</feature>
<reference evidence="10" key="1">
    <citation type="journal article" date="2019" name="Int. J. Syst. Evol. Microbiol.">
        <title>The Global Catalogue of Microorganisms (GCM) 10K type strain sequencing project: providing services to taxonomists for standard genome sequencing and annotation.</title>
        <authorList>
            <consortium name="The Broad Institute Genomics Platform"/>
            <consortium name="The Broad Institute Genome Sequencing Center for Infectious Disease"/>
            <person name="Wu L."/>
            <person name="Ma J."/>
        </authorList>
    </citation>
    <scope>NUCLEOTIDE SEQUENCE [LARGE SCALE GENOMIC DNA]</scope>
    <source>
        <strain evidence="10">CGMCC 1.8859</strain>
    </source>
</reference>
<dbReference type="Proteomes" id="UP000637267">
    <property type="component" value="Unassembled WGS sequence"/>
</dbReference>
<organism evidence="9 10">
    <name type="scientific">Silvimonas iriomotensis</name>
    <dbReference type="NCBI Taxonomy" id="449662"/>
    <lineage>
        <taxon>Bacteria</taxon>
        <taxon>Pseudomonadati</taxon>
        <taxon>Pseudomonadota</taxon>
        <taxon>Betaproteobacteria</taxon>
        <taxon>Neisseriales</taxon>
        <taxon>Chitinibacteraceae</taxon>
        <taxon>Silvimonas</taxon>
    </lineage>
</organism>
<proteinExistence type="inferred from homology"/>
<name>A0ABQ2PD90_9NEIS</name>
<dbReference type="Gene3D" id="3.10.50.40">
    <property type="match status" value="1"/>
</dbReference>
<evidence type="ECO:0000256" key="6">
    <source>
        <dbReference type="RuleBase" id="RU003915"/>
    </source>
</evidence>
<dbReference type="Pfam" id="PF00254">
    <property type="entry name" value="FKBP_C"/>
    <property type="match status" value="1"/>
</dbReference>
<dbReference type="InterPro" id="IPR001179">
    <property type="entry name" value="PPIase_FKBP_dom"/>
</dbReference>
<protein>
    <recommendedName>
        <fullName evidence="6">Peptidyl-prolyl cis-trans isomerase</fullName>
        <ecNumber evidence="6">5.2.1.8</ecNumber>
    </recommendedName>
</protein>
<dbReference type="SUPFAM" id="SSF54534">
    <property type="entry name" value="FKBP-like"/>
    <property type="match status" value="1"/>
</dbReference>
<evidence type="ECO:0000259" key="8">
    <source>
        <dbReference type="PROSITE" id="PS50059"/>
    </source>
</evidence>
<accession>A0ABQ2PD90</accession>
<evidence type="ECO:0000256" key="4">
    <source>
        <dbReference type="ARBA" id="ARBA00023235"/>
    </source>
</evidence>
<dbReference type="RefSeq" id="WP_188705578.1">
    <property type="nucleotide sequence ID" value="NZ_BMLX01000005.1"/>
</dbReference>
<dbReference type="PANTHER" id="PTHR43811">
    <property type="entry name" value="FKBP-TYPE PEPTIDYL-PROLYL CIS-TRANS ISOMERASE FKPA"/>
    <property type="match status" value="1"/>
</dbReference>
<evidence type="ECO:0000313" key="9">
    <source>
        <dbReference type="EMBL" id="GGP23288.1"/>
    </source>
</evidence>
<comment type="catalytic activity">
    <reaction evidence="1 5 6">
        <text>[protein]-peptidylproline (omega=180) = [protein]-peptidylproline (omega=0)</text>
        <dbReference type="Rhea" id="RHEA:16237"/>
        <dbReference type="Rhea" id="RHEA-COMP:10747"/>
        <dbReference type="Rhea" id="RHEA-COMP:10748"/>
        <dbReference type="ChEBI" id="CHEBI:83833"/>
        <dbReference type="ChEBI" id="CHEBI:83834"/>
        <dbReference type="EC" id="5.2.1.8"/>
    </reaction>
</comment>
<evidence type="ECO:0000256" key="5">
    <source>
        <dbReference type="PROSITE-ProRule" id="PRU00277"/>
    </source>
</evidence>
<gene>
    <name evidence="9" type="ORF">GCM10010970_32880</name>
</gene>
<comment type="caution">
    <text evidence="9">The sequence shown here is derived from an EMBL/GenBank/DDBJ whole genome shotgun (WGS) entry which is preliminary data.</text>
</comment>